<dbReference type="InterPro" id="IPR001898">
    <property type="entry name" value="SLC13A/DASS"/>
</dbReference>
<dbReference type="InterPro" id="IPR030676">
    <property type="entry name" value="CitT-rel"/>
</dbReference>
<keyword evidence="3 6" id="KW-0812">Transmembrane</keyword>
<keyword evidence="5 6" id="KW-0472">Membrane</keyword>
<dbReference type="PANTHER" id="PTHR10283">
    <property type="entry name" value="SOLUTE CARRIER FAMILY 13 MEMBER"/>
    <property type="match status" value="1"/>
</dbReference>
<dbReference type="AlphaFoldDB" id="A0A654KHF2"/>
<feature type="transmembrane region" description="Helical" evidence="6">
    <location>
        <begin position="20"/>
        <end position="39"/>
    </location>
</feature>
<dbReference type="Pfam" id="PF00939">
    <property type="entry name" value="Na_sulph_symp"/>
    <property type="match status" value="1"/>
</dbReference>
<feature type="transmembrane region" description="Helical" evidence="6">
    <location>
        <begin position="474"/>
        <end position="494"/>
    </location>
</feature>
<dbReference type="Proteomes" id="UP000007472">
    <property type="component" value="Chromosome"/>
</dbReference>
<feature type="transmembrane region" description="Helical" evidence="6">
    <location>
        <begin position="238"/>
        <end position="264"/>
    </location>
</feature>
<protein>
    <submittedName>
        <fullName evidence="7">Putative Sodium:sulfate symportert</fullName>
    </submittedName>
</protein>
<feature type="transmembrane region" description="Helical" evidence="6">
    <location>
        <begin position="347"/>
        <end position="368"/>
    </location>
</feature>
<dbReference type="PIRSF" id="PIRSF002457">
    <property type="entry name" value="DASS"/>
    <property type="match status" value="1"/>
</dbReference>
<dbReference type="KEGG" id="teq:TEQUI_0883"/>
<feature type="transmembrane region" description="Helical" evidence="6">
    <location>
        <begin position="285"/>
        <end position="307"/>
    </location>
</feature>
<comment type="similarity">
    <text evidence="2">Belongs to the SLC13A/DASS transporter (TC 2.A.47) family. DIT1 subfamily.</text>
</comment>
<evidence type="ECO:0000256" key="4">
    <source>
        <dbReference type="ARBA" id="ARBA00022989"/>
    </source>
</evidence>
<dbReference type="GO" id="GO:0008514">
    <property type="term" value="F:organic anion transmembrane transporter activity"/>
    <property type="evidence" value="ECO:0007669"/>
    <property type="project" value="UniProtKB-ARBA"/>
</dbReference>
<evidence type="ECO:0000256" key="3">
    <source>
        <dbReference type="ARBA" id="ARBA00022692"/>
    </source>
</evidence>
<evidence type="ECO:0000313" key="7">
    <source>
        <dbReference type="EMBL" id="ADU91820.1"/>
    </source>
</evidence>
<organism evidence="7 8">
    <name type="scientific">Taylorella equigenitalis (strain MCE9)</name>
    <dbReference type="NCBI Taxonomy" id="937774"/>
    <lineage>
        <taxon>Bacteria</taxon>
        <taxon>Pseudomonadati</taxon>
        <taxon>Pseudomonadota</taxon>
        <taxon>Betaproteobacteria</taxon>
        <taxon>Burkholderiales</taxon>
        <taxon>Alcaligenaceae</taxon>
        <taxon>Taylorella</taxon>
    </lineage>
</organism>
<feature type="transmembrane region" description="Helical" evidence="6">
    <location>
        <begin position="173"/>
        <end position="189"/>
    </location>
</feature>
<dbReference type="PANTHER" id="PTHR10283:SF82">
    <property type="entry name" value="SOLUTE CARRIER FAMILY 13 MEMBER 2"/>
    <property type="match status" value="1"/>
</dbReference>
<name>A0A654KHF2_TAYEM</name>
<gene>
    <name evidence="7" type="ordered locus">TEQUI_0883</name>
</gene>
<evidence type="ECO:0000313" key="8">
    <source>
        <dbReference type="Proteomes" id="UP000007472"/>
    </source>
</evidence>
<comment type="subcellular location">
    <subcellularLocation>
        <location evidence="1">Membrane</location>
        <topology evidence="1">Multi-pass membrane protein</topology>
    </subcellularLocation>
</comment>
<feature type="transmembrane region" description="Helical" evidence="6">
    <location>
        <begin position="434"/>
        <end position="454"/>
    </location>
</feature>
<feature type="transmembrane region" description="Helical" evidence="6">
    <location>
        <begin position="196"/>
        <end position="218"/>
    </location>
</feature>
<sequence length="501" mass="53627">MDTNNIQSNQRKSFFGPEKFPIFLLIAFVALIGILLLPTPEGLPVAGHRMLAVLVFAVIVWVSEAVSYEASSIIIMGLIIFLVGLSPSLKDPTVLWTVKSSLAIALAGFSSSGLALVAAALFIAACMTYTGLDKRIALNTMNLVGTSTKSIYTGMILVTIVLSLVVPSATARGAAMIPIAMGMVVAFGVDKNSRLAVGLMILVAECISIWNVGIQTAAAQNLITVGFMTEMLGERVAWIDWVIAALPWSIVMSFVLYFTVLWIYPPEVKKLEGGKTAVRSQLKELGPMTSDQLRLLIVSIVLIGFWATEGKLHNYSTAATTIVALGILLTPKIGVINWKELQKRTPWGTLIVFGAGISLGSSILKTGAGQWLGNQIIVLTGLDSLGPFMIFAVLAAFLIVIHLGFASATALSSSMIPIMISLLKSLPDGSVDRLGMTMLLGFVISYGFILPVNAPQNMVCLGTETFNARQFAKVGIIITLVGYGLMLVLAGTYWDWLGHLK</sequence>
<dbReference type="GO" id="GO:0005886">
    <property type="term" value="C:plasma membrane"/>
    <property type="evidence" value="ECO:0007669"/>
    <property type="project" value="TreeGrafter"/>
</dbReference>
<keyword evidence="4 6" id="KW-1133">Transmembrane helix</keyword>
<evidence type="ECO:0000256" key="2">
    <source>
        <dbReference type="ARBA" id="ARBA00007349"/>
    </source>
</evidence>
<feature type="transmembrane region" description="Helical" evidence="6">
    <location>
        <begin position="150"/>
        <end position="167"/>
    </location>
</feature>
<evidence type="ECO:0000256" key="5">
    <source>
        <dbReference type="ARBA" id="ARBA00023136"/>
    </source>
</evidence>
<dbReference type="GO" id="GO:1905039">
    <property type="term" value="P:carboxylic acid transmembrane transport"/>
    <property type="evidence" value="ECO:0007669"/>
    <property type="project" value="UniProtKB-ARBA"/>
</dbReference>
<dbReference type="NCBIfam" id="TIGR00785">
    <property type="entry name" value="dass"/>
    <property type="match status" value="1"/>
</dbReference>
<dbReference type="EMBL" id="CP002456">
    <property type="protein sequence ID" value="ADU91820.1"/>
    <property type="molecule type" value="Genomic_DNA"/>
</dbReference>
<evidence type="ECO:0000256" key="6">
    <source>
        <dbReference type="SAM" id="Phobius"/>
    </source>
</evidence>
<reference evidence="7 8" key="1">
    <citation type="journal article" date="2011" name="J. Bacteriol.">
        <title>Genome sequence of Taylorella equigenitalis MCE9, the causative agent of contagious equine metritis.</title>
        <authorList>
            <person name="Hebert L."/>
            <person name="Moumen B."/>
            <person name="Duquesne F."/>
            <person name="Breuil M.F."/>
            <person name="Laugier C."/>
            <person name="Batto J.M."/>
            <person name="Renault P."/>
            <person name="Petry S."/>
        </authorList>
    </citation>
    <scope>NUCLEOTIDE SEQUENCE [LARGE SCALE GENOMIC DNA]</scope>
    <source>
        <strain evidence="7 8">MCE9</strain>
    </source>
</reference>
<accession>A0A654KHF2</accession>
<feature type="transmembrane region" description="Helical" evidence="6">
    <location>
        <begin position="70"/>
        <end position="89"/>
    </location>
</feature>
<feature type="transmembrane region" description="Helical" evidence="6">
    <location>
        <begin position="45"/>
        <end position="63"/>
    </location>
</feature>
<feature type="transmembrane region" description="Helical" evidence="6">
    <location>
        <begin position="101"/>
        <end position="129"/>
    </location>
</feature>
<feature type="transmembrane region" description="Helical" evidence="6">
    <location>
        <begin position="313"/>
        <end position="335"/>
    </location>
</feature>
<feature type="transmembrane region" description="Helical" evidence="6">
    <location>
        <begin position="388"/>
        <end position="413"/>
    </location>
</feature>
<proteinExistence type="inferred from homology"/>
<evidence type="ECO:0000256" key="1">
    <source>
        <dbReference type="ARBA" id="ARBA00004141"/>
    </source>
</evidence>